<accession>A0AAW8Z0R5</accession>
<dbReference type="AlphaFoldDB" id="A0AAW8Z0R5"/>
<sequence length="207" mass="23114">MTNATRIIIFAKYPQAGNVKTRLIPELGADRAALLALQLLNHAVHEALKTNLEVELCVSPNHDHPCWEALDICHNSRLIWSNQSSGDLGERMATAVRNNLISQPNRHVILIGTDCPALDQDKLLQAAEQLNFHDSVLTPALDGGYVLMGVKAYSITLFEGIEWSTSTVYKSTKNKIQQLGWSCYHFPQEADIDTSADLRYLPATWIY</sequence>
<dbReference type="EMBL" id="JAWJYY010000001">
    <property type="protein sequence ID" value="MDV4314477.1"/>
    <property type="molecule type" value="Genomic_DNA"/>
</dbReference>
<gene>
    <name evidence="1" type="ORF">MSG88_01470</name>
</gene>
<protein>
    <submittedName>
        <fullName evidence="1">TIGR04282 family arsenosugar biosynthesis glycosyltransferase</fullName>
    </submittedName>
</protein>
<reference evidence="1" key="1">
    <citation type="submission" date="2023-10" db="EMBL/GenBank/DDBJ databases">
        <authorList>
            <person name="Sykes E.M.E."/>
            <person name="Khan I.U.H."/>
            <person name="Kumar A."/>
        </authorList>
    </citation>
    <scope>NUCLEOTIDE SEQUENCE</scope>
    <source>
        <strain evidence="1">IK5</strain>
    </source>
</reference>
<comment type="caution">
    <text evidence="1">The sequence shown here is derived from an EMBL/GenBank/DDBJ whole genome shotgun (WGS) entry which is preliminary data.</text>
</comment>
<evidence type="ECO:0000313" key="2">
    <source>
        <dbReference type="Proteomes" id="UP001284654"/>
    </source>
</evidence>
<dbReference type="Proteomes" id="UP001284654">
    <property type="component" value="Unassembled WGS sequence"/>
</dbReference>
<dbReference type="InterPro" id="IPR018641">
    <property type="entry name" value="Trfase_1_rSAM/seldom-assoc"/>
</dbReference>
<dbReference type="Gene3D" id="3.90.550.10">
    <property type="entry name" value="Spore Coat Polysaccharide Biosynthesis Protein SpsA, Chain A"/>
    <property type="match status" value="1"/>
</dbReference>
<dbReference type="PANTHER" id="PTHR36529:SF1">
    <property type="entry name" value="GLYCOSYLTRANSFERASE"/>
    <property type="match status" value="1"/>
</dbReference>
<dbReference type="Pfam" id="PF09837">
    <property type="entry name" value="DUF2064"/>
    <property type="match status" value="1"/>
</dbReference>
<organism evidence="1 2">
    <name type="scientific">Acinetobacter indicus</name>
    <dbReference type="NCBI Taxonomy" id="756892"/>
    <lineage>
        <taxon>Bacteria</taxon>
        <taxon>Pseudomonadati</taxon>
        <taxon>Pseudomonadota</taxon>
        <taxon>Gammaproteobacteria</taxon>
        <taxon>Moraxellales</taxon>
        <taxon>Moraxellaceae</taxon>
        <taxon>Acinetobacter</taxon>
    </lineage>
</organism>
<dbReference type="RefSeq" id="WP_317305279.1">
    <property type="nucleotide sequence ID" value="NZ_JAWJYY010000001.1"/>
</dbReference>
<proteinExistence type="predicted"/>
<dbReference type="NCBIfam" id="TIGR04282">
    <property type="entry name" value="glyco_like_cofC"/>
    <property type="match status" value="1"/>
</dbReference>
<evidence type="ECO:0000313" key="1">
    <source>
        <dbReference type="EMBL" id="MDV4314477.1"/>
    </source>
</evidence>
<dbReference type="PANTHER" id="PTHR36529">
    <property type="entry name" value="SLL1095 PROTEIN"/>
    <property type="match status" value="1"/>
</dbReference>
<name>A0AAW8Z0R5_9GAMM</name>
<dbReference type="SUPFAM" id="SSF53448">
    <property type="entry name" value="Nucleotide-diphospho-sugar transferases"/>
    <property type="match status" value="1"/>
</dbReference>
<dbReference type="InterPro" id="IPR029044">
    <property type="entry name" value="Nucleotide-diphossugar_trans"/>
</dbReference>